<organism evidence="2 3">
    <name type="scientific">Pedococcus cremeus</name>
    <dbReference type="NCBI Taxonomy" id="587636"/>
    <lineage>
        <taxon>Bacteria</taxon>
        <taxon>Bacillati</taxon>
        <taxon>Actinomycetota</taxon>
        <taxon>Actinomycetes</taxon>
        <taxon>Micrococcales</taxon>
        <taxon>Intrasporangiaceae</taxon>
        <taxon>Pedococcus</taxon>
    </lineage>
</organism>
<accession>A0A1H9UR81</accession>
<sequence length="175" mass="18007">MEQHATPTPPAPLAQMRILVGAVLGGLVMFGVVAFLAVGADGYPPTWAAAGLGALAVVAHLTVETVGYRVPAVAAGTPPEDVAAAGLAAYRSTLVLRLALCEAVAIISLVGTFVLEPQTAMTYLVGGTFSVALLAWHVWPSERTTRRLEQQLDRDGGRSGLADALTGHQAGNALL</sequence>
<dbReference type="Proteomes" id="UP000199019">
    <property type="component" value="Unassembled WGS sequence"/>
</dbReference>
<dbReference type="AlphaFoldDB" id="A0A1H9UR81"/>
<feature type="transmembrane region" description="Helical" evidence="1">
    <location>
        <begin position="120"/>
        <end position="139"/>
    </location>
</feature>
<dbReference type="RefSeq" id="WP_091757824.1">
    <property type="nucleotide sequence ID" value="NZ_FOHB01000003.1"/>
</dbReference>
<protein>
    <submittedName>
        <fullName evidence="2">Uncharacterized protein</fullName>
    </submittedName>
</protein>
<dbReference type="STRING" id="587636.SAMN05216199_2064"/>
<evidence type="ECO:0000313" key="3">
    <source>
        <dbReference type="Proteomes" id="UP000199019"/>
    </source>
</evidence>
<feature type="transmembrane region" description="Helical" evidence="1">
    <location>
        <begin position="46"/>
        <end position="63"/>
    </location>
</feature>
<reference evidence="3" key="1">
    <citation type="submission" date="2016-10" db="EMBL/GenBank/DDBJ databases">
        <authorList>
            <person name="Varghese N."/>
            <person name="Submissions S."/>
        </authorList>
    </citation>
    <scope>NUCLEOTIDE SEQUENCE [LARGE SCALE GENOMIC DNA]</scope>
    <source>
        <strain evidence="3">CGMCC 1.6963</strain>
    </source>
</reference>
<evidence type="ECO:0000313" key="2">
    <source>
        <dbReference type="EMBL" id="SES11841.1"/>
    </source>
</evidence>
<name>A0A1H9UR81_9MICO</name>
<keyword evidence="3" id="KW-1185">Reference proteome</keyword>
<keyword evidence="1" id="KW-1133">Transmembrane helix</keyword>
<keyword evidence="1" id="KW-0812">Transmembrane</keyword>
<gene>
    <name evidence="2" type="ORF">SAMN05216199_2064</name>
</gene>
<evidence type="ECO:0000256" key="1">
    <source>
        <dbReference type="SAM" id="Phobius"/>
    </source>
</evidence>
<feature type="transmembrane region" description="Helical" evidence="1">
    <location>
        <begin position="94"/>
        <end position="114"/>
    </location>
</feature>
<keyword evidence="1" id="KW-0472">Membrane</keyword>
<proteinExistence type="predicted"/>
<dbReference type="EMBL" id="FOHB01000003">
    <property type="protein sequence ID" value="SES11841.1"/>
    <property type="molecule type" value="Genomic_DNA"/>
</dbReference>
<dbReference type="OrthoDB" id="4862521at2"/>
<feature type="transmembrane region" description="Helical" evidence="1">
    <location>
        <begin position="18"/>
        <end position="40"/>
    </location>
</feature>